<name>A0A9W6FPE2_9MICO</name>
<evidence type="ECO:0000313" key="6">
    <source>
        <dbReference type="Proteomes" id="UP001144396"/>
    </source>
</evidence>
<keyword evidence="3" id="KW-0067">ATP-binding</keyword>
<evidence type="ECO:0000313" key="5">
    <source>
        <dbReference type="EMBL" id="GLI27929.1"/>
    </source>
</evidence>
<dbReference type="InterPro" id="IPR052708">
    <property type="entry name" value="PxpC"/>
</dbReference>
<evidence type="ECO:0000256" key="3">
    <source>
        <dbReference type="ARBA" id="ARBA00022840"/>
    </source>
</evidence>
<dbReference type="GO" id="GO:0005524">
    <property type="term" value="F:ATP binding"/>
    <property type="evidence" value="ECO:0007669"/>
    <property type="project" value="UniProtKB-KW"/>
</dbReference>
<dbReference type="SUPFAM" id="SSF50891">
    <property type="entry name" value="Cyclophilin-like"/>
    <property type="match status" value="1"/>
</dbReference>
<protein>
    <submittedName>
        <fullName evidence="5">Allophanate hydrolase</fullName>
    </submittedName>
</protein>
<dbReference type="Gene3D" id="2.40.100.10">
    <property type="entry name" value="Cyclophilin-like"/>
    <property type="match status" value="1"/>
</dbReference>
<evidence type="ECO:0000259" key="4">
    <source>
        <dbReference type="SMART" id="SM00797"/>
    </source>
</evidence>
<gene>
    <name evidence="5" type="ORF">ARHIZOSPH14_21710</name>
</gene>
<keyword evidence="6" id="KW-1185">Reference proteome</keyword>
<comment type="caution">
    <text evidence="5">The sequence shown here is derived from an EMBL/GenBank/DDBJ whole genome shotgun (WGS) entry which is preliminary data.</text>
</comment>
<dbReference type="PANTHER" id="PTHR43309">
    <property type="entry name" value="5-OXOPROLINASE SUBUNIT C"/>
    <property type="match status" value="1"/>
</dbReference>
<dbReference type="SMART" id="SM00797">
    <property type="entry name" value="AHS2"/>
    <property type="match status" value="1"/>
</dbReference>
<reference evidence="5" key="1">
    <citation type="submission" date="2022-12" db="EMBL/GenBank/DDBJ databases">
        <title>Reference genome sequencing for broad-spectrum identification of bacterial and archaeal isolates by mass spectrometry.</title>
        <authorList>
            <person name="Sekiguchi Y."/>
            <person name="Tourlousse D.M."/>
        </authorList>
    </citation>
    <scope>NUCLEOTIDE SEQUENCE</scope>
    <source>
        <strain evidence="5">14</strain>
    </source>
</reference>
<dbReference type="EMBL" id="BSDP01000001">
    <property type="protein sequence ID" value="GLI27929.1"/>
    <property type="molecule type" value="Genomic_DNA"/>
</dbReference>
<evidence type="ECO:0000256" key="1">
    <source>
        <dbReference type="ARBA" id="ARBA00022741"/>
    </source>
</evidence>
<dbReference type="InterPro" id="IPR003778">
    <property type="entry name" value="CT_A_B"/>
</dbReference>
<keyword evidence="2 5" id="KW-0378">Hydrolase</keyword>
<keyword evidence="1" id="KW-0547">Nucleotide-binding</keyword>
<dbReference type="GO" id="GO:0016787">
    <property type="term" value="F:hydrolase activity"/>
    <property type="evidence" value="ECO:0007669"/>
    <property type="project" value="UniProtKB-KW"/>
</dbReference>
<dbReference type="Pfam" id="PF02626">
    <property type="entry name" value="CT_A_B"/>
    <property type="match status" value="1"/>
</dbReference>
<sequence length="287" mass="29620">MSGRLTVVEPGPLTLVEDRGRPGWAHLGVGGSGAADRAALGLANRLVGNAPHAAALECTIGGLRLRFDDDAWFAVAGAWGDVALDGVAVRPETATRAVAGAELVLPTAAHGLRYVVAVRGGIAVPRVLGSRSRDTLAGLGPDPLAAGDALPVGDAVSGAIPALDRLTAWAPVDDQVEAGLLPGPRADWFTEESRLALFDSVWRVSPNSDRIGVRLEGPPLERLVPGELASEGVVRGSVQVPPEGTPTVLLADHPVTGGYPVVAVVSEASVDRFAQLRPGQSVRFRHA</sequence>
<dbReference type="Proteomes" id="UP001144396">
    <property type="component" value="Unassembled WGS sequence"/>
</dbReference>
<dbReference type="InterPro" id="IPR029000">
    <property type="entry name" value="Cyclophilin-like_dom_sf"/>
</dbReference>
<dbReference type="NCBIfam" id="TIGR00724">
    <property type="entry name" value="urea_amlyse_rel"/>
    <property type="match status" value="1"/>
</dbReference>
<dbReference type="RefSeq" id="WP_281884856.1">
    <property type="nucleotide sequence ID" value="NZ_BSDP01000001.1"/>
</dbReference>
<organism evidence="5 6">
    <name type="scientific">Agromyces rhizosphaerae</name>
    <dbReference type="NCBI Taxonomy" id="88374"/>
    <lineage>
        <taxon>Bacteria</taxon>
        <taxon>Bacillati</taxon>
        <taxon>Actinomycetota</taxon>
        <taxon>Actinomycetes</taxon>
        <taxon>Micrococcales</taxon>
        <taxon>Microbacteriaceae</taxon>
        <taxon>Agromyces</taxon>
    </lineage>
</organism>
<feature type="domain" description="Carboxyltransferase" evidence="4">
    <location>
        <begin position="26"/>
        <end position="287"/>
    </location>
</feature>
<accession>A0A9W6FPE2</accession>
<dbReference type="PANTHER" id="PTHR43309:SF3">
    <property type="entry name" value="5-OXOPROLINASE SUBUNIT C"/>
    <property type="match status" value="1"/>
</dbReference>
<proteinExistence type="predicted"/>
<dbReference type="AlphaFoldDB" id="A0A9W6FPE2"/>
<evidence type="ECO:0000256" key="2">
    <source>
        <dbReference type="ARBA" id="ARBA00022801"/>
    </source>
</evidence>